<dbReference type="Proteomes" id="UP001243989">
    <property type="component" value="Unassembled WGS sequence"/>
</dbReference>
<dbReference type="Gene3D" id="3.40.30.10">
    <property type="entry name" value="Glutaredoxin"/>
    <property type="match status" value="1"/>
</dbReference>
<gene>
    <name evidence="2" type="ORF">BDP81DRAFT_432576</name>
</gene>
<evidence type="ECO:0000313" key="2">
    <source>
        <dbReference type="EMBL" id="KAK1634309.1"/>
    </source>
</evidence>
<proteinExistence type="predicted"/>
<organism evidence="2 3">
    <name type="scientific">Colletotrichum phormii</name>
    <dbReference type="NCBI Taxonomy" id="359342"/>
    <lineage>
        <taxon>Eukaryota</taxon>
        <taxon>Fungi</taxon>
        <taxon>Dikarya</taxon>
        <taxon>Ascomycota</taxon>
        <taxon>Pezizomycotina</taxon>
        <taxon>Sordariomycetes</taxon>
        <taxon>Hypocreomycetidae</taxon>
        <taxon>Glomerellales</taxon>
        <taxon>Glomerellaceae</taxon>
        <taxon>Colletotrichum</taxon>
        <taxon>Colletotrichum acutatum species complex</taxon>
    </lineage>
</organism>
<name>A0AAI9ZLU8_9PEZI</name>
<dbReference type="RefSeq" id="XP_060442916.1">
    <property type="nucleotide sequence ID" value="XM_060590796.1"/>
</dbReference>
<feature type="domain" description="DSBA-like thioredoxin" evidence="1">
    <location>
        <begin position="56"/>
        <end position="258"/>
    </location>
</feature>
<evidence type="ECO:0000259" key="1">
    <source>
        <dbReference type="Pfam" id="PF01323"/>
    </source>
</evidence>
<dbReference type="CDD" id="cd03024">
    <property type="entry name" value="DsbA_FrnE"/>
    <property type="match status" value="1"/>
</dbReference>
<dbReference type="PANTHER" id="PTHR13887">
    <property type="entry name" value="GLUTATHIONE S-TRANSFERASE KAPPA"/>
    <property type="match status" value="1"/>
</dbReference>
<sequence length="268" mass="29472">MVQRRLLHCRQSSSPFIHLTLGRHNPLFVSISRNLTTTLSRGVSSIETKAMPVIKIEAVTDLLCPWCYVGKRNLDRAISQYRAVDPSTEFEVVWKPFYLSPALKSTGYDKREMYTTRFSLAGDLPTAIARVTSVCSAAGINLNVTGRTGNSRQSHKLLRLALVSKGPLAQDRLLEALFRGHFELGADISDRNYLIKTAAAAAGLDEADVEAALDSDRAGEVVDEEVVGARKAGVTGVPTFTVQGRWRVGGNQEPDVFLRVFERVTEGH</sequence>
<dbReference type="Pfam" id="PF01323">
    <property type="entry name" value="DSBA"/>
    <property type="match status" value="1"/>
</dbReference>
<accession>A0AAI9ZLU8</accession>
<dbReference type="AlphaFoldDB" id="A0AAI9ZLU8"/>
<dbReference type="GeneID" id="85475658"/>
<keyword evidence="3" id="KW-1185">Reference proteome</keyword>
<dbReference type="GO" id="GO:0016491">
    <property type="term" value="F:oxidoreductase activity"/>
    <property type="evidence" value="ECO:0007669"/>
    <property type="project" value="InterPro"/>
</dbReference>
<dbReference type="PANTHER" id="PTHR13887:SF41">
    <property type="entry name" value="THIOREDOXIN SUPERFAMILY PROTEIN"/>
    <property type="match status" value="1"/>
</dbReference>
<dbReference type="EMBL" id="JAHMHQ010000015">
    <property type="protein sequence ID" value="KAK1634309.1"/>
    <property type="molecule type" value="Genomic_DNA"/>
</dbReference>
<reference evidence="2" key="1">
    <citation type="submission" date="2021-06" db="EMBL/GenBank/DDBJ databases">
        <title>Comparative genomics, transcriptomics and evolutionary studies reveal genomic signatures of adaptation to plant cell wall in hemibiotrophic fungi.</title>
        <authorList>
            <consortium name="DOE Joint Genome Institute"/>
            <person name="Baroncelli R."/>
            <person name="Diaz J.F."/>
            <person name="Benocci T."/>
            <person name="Peng M."/>
            <person name="Battaglia E."/>
            <person name="Haridas S."/>
            <person name="Andreopoulos W."/>
            <person name="Labutti K."/>
            <person name="Pangilinan J."/>
            <person name="Floch G.L."/>
            <person name="Makela M.R."/>
            <person name="Henrissat B."/>
            <person name="Grigoriev I.V."/>
            <person name="Crouch J.A."/>
            <person name="De Vries R.P."/>
            <person name="Sukno S.A."/>
            <person name="Thon M.R."/>
        </authorList>
    </citation>
    <scope>NUCLEOTIDE SEQUENCE</scope>
    <source>
        <strain evidence="2">CBS 102054</strain>
    </source>
</reference>
<evidence type="ECO:0000313" key="3">
    <source>
        <dbReference type="Proteomes" id="UP001243989"/>
    </source>
</evidence>
<protein>
    <submittedName>
        <fullName evidence="2">Thioredoxin-like protein</fullName>
    </submittedName>
</protein>
<dbReference type="InterPro" id="IPR001853">
    <property type="entry name" value="DSBA-like_thioredoxin_dom"/>
</dbReference>
<dbReference type="SUPFAM" id="SSF52833">
    <property type="entry name" value="Thioredoxin-like"/>
    <property type="match status" value="1"/>
</dbReference>
<comment type="caution">
    <text evidence="2">The sequence shown here is derived from an EMBL/GenBank/DDBJ whole genome shotgun (WGS) entry which is preliminary data.</text>
</comment>
<dbReference type="InterPro" id="IPR036249">
    <property type="entry name" value="Thioredoxin-like_sf"/>
</dbReference>